<comment type="caution">
    <text evidence="1">The sequence shown here is derived from an EMBL/GenBank/DDBJ whole genome shotgun (WGS) entry which is preliminary data.</text>
</comment>
<protein>
    <submittedName>
        <fullName evidence="1">Uncharacterized protein</fullName>
    </submittedName>
</protein>
<keyword evidence="2" id="KW-1185">Reference proteome</keyword>
<evidence type="ECO:0000313" key="2">
    <source>
        <dbReference type="Proteomes" id="UP001292094"/>
    </source>
</evidence>
<proteinExistence type="predicted"/>
<organism evidence="1 2">
    <name type="scientific">Petrolisthes manimaculis</name>
    <dbReference type="NCBI Taxonomy" id="1843537"/>
    <lineage>
        <taxon>Eukaryota</taxon>
        <taxon>Metazoa</taxon>
        <taxon>Ecdysozoa</taxon>
        <taxon>Arthropoda</taxon>
        <taxon>Crustacea</taxon>
        <taxon>Multicrustacea</taxon>
        <taxon>Malacostraca</taxon>
        <taxon>Eumalacostraca</taxon>
        <taxon>Eucarida</taxon>
        <taxon>Decapoda</taxon>
        <taxon>Pleocyemata</taxon>
        <taxon>Anomura</taxon>
        <taxon>Galatheoidea</taxon>
        <taxon>Porcellanidae</taxon>
        <taxon>Petrolisthes</taxon>
    </lineage>
</organism>
<dbReference type="Proteomes" id="UP001292094">
    <property type="component" value="Unassembled WGS sequence"/>
</dbReference>
<dbReference type="EMBL" id="JAWZYT010001438">
    <property type="protein sequence ID" value="KAK4312159.1"/>
    <property type="molecule type" value="Genomic_DNA"/>
</dbReference>
<name>A0AAE1PPS6_9EUCA</name>
<gene>
    <name evidence="1" type="ORF">Pmani_016373</name>
</gene>
<sequence length="73" mass="8502">MKDICNLGGENCRSEDNYYESPTNHPPTQEKLQVFSLKEIDKRKKNIIVDDFTSRFLVKRAGQDGKRWKTVLA</sequence>
<evidence type="ECO:0000313" key="1">
    <source>
        <dbReference type="EMBL" id="KAK4312159.1"/>
    </source>
</evidence>
<dbReference type="AlphaFoldDB" id="A0AAE1PPS6"/>
<reference evidence="1" key="1">
    <citation type="submission" date="2023-11" db="EMBL/GenBank/DDBJ databases">
        <title>Genome assemblies of two species of porcelain crab, Petrolisthes cinctipes and Petrolisthes manimaculis (Anomura: Porcellanidae).</title>
        <authorList>
            <person name="Angst P."/>
        </authorList>
    </citation>
    <scope>NUCLEOTIDE SEQUENCE</scope>
    <source>
        <strain evidence="1">PB745_02</strain>
        <tissue evidence="1">Gill</tissue>
    </source>
</reference>
<accession>A0AAE1PPS6</accession>